<gene>
    <name evidence="2" type="ORF">NX722_00600</name>
</gene>
<dbReference type="Pfam" id="PF19778">
    <property type="entry name" value="RE_endonuc"/>
    <property type="match status" value="1"/>
</dbReference>
<organism evidence="2 3">
    <name type="scientific">Endozoicomonas gorgoniicola</name>
    <dbReference type="NCBI Taxonomy" id="1234144"/>
    <lineage>
        <taxon>Bacteria</taxon>
        <taxon>Pseudomonadati</taxon>
        <taxon>Pseudomonadota</taxon>
        <taxon>Gammaproteobacteria</taxon>
        <taxon>Oceanospirillales</taxon>
        <taxon>Endozoicomonadaceae</taxon>
        <taxon>Endozoicomonas</taxon>
    </lineage>
</organism>
<feature type="domain" description="Type III restriction enzyme C-terminal endonuclease" evidence="1">
    <location>
        <begin position="2"/>
        <end position="77"/>
    </location>
</feature>
<evidence type="ECO:0000313" key="3">
    <source>
        <dbReference type="Proteomes" id="UP001209854"/>
    </source>
</evidence>
<comment type="caution">
    <text evidence="2">The sequence shown here is derived from an EMBL/GenBank/DDBJ whole genome shotgun (WGS) entry which is preliminary data.</text>
</comment>
<keyword evidence="3" id="KW-1185">Reference proteome</keyword>
<reference evidence="2 3" key="1">
    <citation type="submission" date="2022-10" db="EMBL/GenBank/DDBJ databases">
        <title>High-quality genome sequences of two octocoral-associated bacteria, Endozoicomonas euniceicola EF212 and Endozoicomonas gorgoniicola PS125.</title>
        <authorList>
            <person name="Chiou Y.-J."/>
            <person name="Chen Y.-H."/>
        </authorList>
    </citation>
    <scope>NUCLEOTIDE SEQUENCE [LARGE SCALE GENOMIC DNA]</scope>
    <source>
        <strain evidence="2 3">PS125</strain>
    </source>
</reference>
<protein>
    <recommendedName>
        <fullName evidence="1">Type III restriction enzyme C-terminal endonuclease domain-containing protein</fullName>
    </recommendedName>
</protein>
<dbReference type="InterPro" id="IPR045572">
    <property type="entry name" value="RE_endonuc_C"/>
</dbReference>
<evidence type="ECO:0000313" key="2">
    <source>
        <dbReference type="EMBL" id="MCW7551181.1"/>
    </source>
</evidence>
<proteinExistence type="predicted"/>
<name>A0ABT3MP77_9GAMM</name>
<sequence length="85" mass="9726">MKFYCKLPSLVQGSPPVGPYNPDWAVVTGDSEEKLYLVRETKSTTNKAERREEENDKIECAEKHFETIDVDYRVCTNLKEALEAA</sequence>
<dbReference type="EMBL" id="JAPFCC010000001">
    <property type="protein sequence ID" value="MCW7551181.1"/>
    <property type="molecule type" value="Genomic_DNA"/>
</dbReference>
<evidence type="ECO:0000259" key="1">
    <source>
        <dbReference type="Pfam" id="PF19778"/>
    </source>
</evidence>
<accession>A0ABT3MP77</accession>
<dbReference type="Proteomes" id="UP001209854">
    <property type="component" value="Unassembled WGS sequence"/>
</dbReference>